<feature type="domain" description="Flavodoxin-like" evidence="2">
    <location>
        <begin position="3"/>
        <end position="169"/>
    </location>
</feature>
<evidence type="ECO:0000313" key="4">
    <source>
        <dbReference type="Proteomes" id="UP001275440"/>
    </source>
</evidence>
<dbReference type="InterPro" id="IPR008254">
    <property type="entry name" value="Flavodoxin/NO_synth"/>
</dbReference>
<evidence type="ECO:0000313" key="3">
    <source>
        <dbReference type="EMBL" id="MDV2475712.1"/>
    </source>
</evidence>
<dbReference type="Pfam" id="PF00258">
    <property type="entry name" value="Flavodoxin_1"/>
    <property type="match status" value="1"/>
</dbReference>
<name>A0ABU3WNZ3_9NOCA</name>
<dbReference type="Proteomes" id="UP001275440">
    <property type="component" value="Unassembled WGS sequence"/>
</dbReference>
<feature type="compositionally biased region" description="Basic and acidic residues" evidence="1">
    <location>
        <begin position="149"/>
        <end position="165"/>
    </location>
</feature>
<comment type="caution">
    <text evidence="3">The sequence shown here is derived from an EMBL/GenBank/DDBJ whole genome shotgun (WGS) entry which is preliminary data.</text>
</comment>
<protein>
    <submittedName>
        <fullName evidence="3">Flavodoxin family protein</fullName>
    </submittedName>
</protein>
<dbReference type="InterPro" id="IPR001226">
    <property type="entry name" value="Flavodoxin_CS"/>
</dbReference>
<dbReference type="InterPro" id="IPR029039">
    <property type="entry name" value="Flavoprotein-like_sf"/>
</dbReference>
<dbReference type="EMBL" id="WBMO01000001">
    <property type="protein sequence ID" value="MDV2475712.1"/>
    <property type="molecule type" value="Genomic_DNA"/>
</dbReference>
<reference evidence="3 4" key="1">
    <citation type="submission" date="2019-10" db="EMBL/GenBank/DDBJ databases">
        <title>Draft Genome Assembly of Rhodococcus zopfii DSM44189.</title>
        <authorList>
            <person name="Sutton J.M."/>
            <person name="Akob D.M."/>
            <person name="Bushman T.J."/>
        </authorList>
    </citation>
    <scope>NUCLEOTIDE SEQUENCE [LARGE SCALE GENOMIC DNA]</scope>
    <source>
        <strain evidence="3 4">DSM 44189</strain>
    </source>
</reference>
<keyword evidence="4" id="KW-1185">Reference proteome</keyword>
<proteinExistence type="predicted"/>
<accession>A0ABU3WNZ3</accession>
<dbReference type="PROSITE" id="PS50902">
    <property type="entry name" value="FLAVODOXIN_LIKE"/>
    <property type="match status" value="1"/>
</dbReference>
<dbReference type="SUPFAM" id="SSF52218">
    <property type="entry name" value="Flavoproteins"/>
    <property type="match status" value="1"/>
</dbReference>
<dbReference type="PROSITE" id="PS00201">
    <property type="entry name" value="FLAVODOXIN"/>
    <property type="match status" value="1"/>
</dbReference>
<dbReference type="Gene3D" id="3.40.50.360">
    <property type="match status" value="1"/>
</dbReference>
<organism evidence="3 4">
    <name type="scientific">Rhodococcus zopfii</name>
    <dbReference type="NCBI Taxonomy" id="43772"/>
    <lineage>
        <taxon>Bacteria</taxon>
        <taxon>Bacillati</taxon>
        <taxon>Actinomycetota</taxon>
        <taxon>Actinomycetes</taxon>
        <taxon>Mycobacteriales</taxon>
        <taxon>Nocardiaceae</taxon>
        <taxon>Rhodococcus</taxon>
    </lineage>
</organism>
<sequence>MRVLVVYESMYGNTRHVAEAIARGAESGATVRVVAASDAHEVNPSEYDLLVVGGPTHIHGMSRESTRRGAVEAAQQPDSGLKVEPDAESEGVREWLAFLESSGGRAAAFDTRLDASPLLTGRASKTIARKLRHLGFSAAAEPESFLVDKETNLEAGEEERAERWGRSLVTSEEGVP</sequence>
<evidence type="ECO:0000256" key="1">
    <source>
        <dbReference type="SAM" id="MobiDB-lite"/>
    </source>
</evidence>
<feature type="region of interest" description="Disordered" evidence="1">
    <location>
        <begin position="149"/>
        <end position="176"/>
    </location>
</feature>
<evidence type="ECO:0000259" key="2">
    <source>
        <dbReference type="PROSITE" id="PS50902"/>
    </source>
</evidence>
<gene>
    <name evidence="3" type="ORF">F8M49_10585</name>
</gene>